<protein>
    <submittedName>
        <fullName evidence="1">Uncharacterized protein</fullName>
    </submittedName>
</protein>
<dbReference type="AlphaFoldDB" id="A0A0F9JRI7"/>
<comment type="caution">
    <text evidence="1">The sequence shown here is derived from an EMBL/GenBank/DDBJ whole genome shotgun (WGS) entry which is preliminary data.</text>
</comment>
<sequence length="693" mass="76298">MSDLPLGYSLRLAIVRKVYRTKVECEYTDRQGERTFSCPIPHPYAGKSGGLFIGIERDVRVLIGMASQEMPYIVGIIPDHELYFSQDGVLDTPIFLTEYPKMRAGEVEIRGPTGSKVGCFQDGSVVLDAGIGDDEADIELSPFSNSMFVRTNNICKFTEAGREIEGVIRRDKNEEEDPVDTSTFNFLSGKTYDTILEDIGRSPEDEVQLRTAIVVKSVIRNPALVERRNITYEYANSFGVRGLTYEATAMLKPDINDLDGSLVNLHGNISARENRRTDILNLNSRNYNHLIEKVEGTVVDIYGNVLDINRHVIKIPEVEDINTQNATDAEHTLRRVYNYLRRSVKYHFEINSRKELSGIDPSTKSRGINKDHSRWSIDVDGEGLTKINIPSSSETGNIPILSRYVVSKNEEQSKRDEGQFKDSELKDIRILQFGAKSGNNFTGQTIDNAEYVPDTMKGEPPVTIGTAYHDLTNIAPSIFQNGGKLRNSTPSEGATTINPMVDKINNRIPGLQGRTFQPTANADANAGGRSIHANLDGSMEMSVGADTADRKSIVLDLAGGVIAHYGRDRNGRSLIHQTDGDVIIQIGGPGVSDDRFTESADTEDRPGRVEIHLNRPGSSATNQKIIIDEDGITIDIIGNGIFKTTGDLSISAGGKLLLNGERVLVHGSVNDDIDGNRAILGGERDIGRKGRNM</sequence>
<accession>A0A0F9JRI7</accession>
<reference evidence="1" key="1">
    <citation type="journal article" date="2015" name="Nature">
        <title>Complex archaea that bridge the gap between prokaryotes and eukaryotes.</title>
        <authorList>
            <person name="Spang A."/>
            <person name="Saw J.H."/>
            <person name="Jorgensen S.L."/>
            <person name="Zaremba-Niedzwiedzka K."/>
            <person name="Martijn J."/>
            <person name="Lind A.E."/>
            <person name="van Eijk R."/>
            <person name="Schleper C."/>
            <person name="Guy L."/>
            <person name="Ettema T.J."/>
        </authorList>
    </citation>
    <scope>NUCLEOTIDE SEQUENCE</scope>
</reference>
<proteinExistence type="predicted"/>
<organism evidence="1">
    <name type="scientific">marine sediment metagenome</name>
    <dbReference type="NCBI Taxonomy" id="412755"/>
    <lineage>
        <taxon>unclassified sequences</taxon>
        <taxon>metagenomes</taxon>
        <taxon>ecological metagenomes</taxon>
    </lineage>
</organism>
<dbReference type="EMBL" id="LAZR01009459">
    <property type="protein sequence ID" value="KKM72494.1"/>
    <property type="molecule type" value="Genomic_DNA"/>
</dbReference>
<name>A0A0F9JRI7_9ZZZZ</name>
<gene>
    <name evidence="1" type="ORF">LCGC14_1419970</name>
</gene>
<evidence type="ECO:0000313" key="1">
    <source>
        <dbReference type="EMBL" id="KKM72494.1"/>
    </source>
</evidence>